<feature type="compositionally biased region" description="Low complexity" evidence="1">
    <location>
        <begin position="13"/>
        <end position="28"/>
    </location>
</feature>
<organism evidence="2 3">
    <name type="scientific">Saguinus oedipus</name>
    <name type="common">Cotton-top tamarin</name>
    <name type="synonym">Oedipomidas oedipus</name>
    <dbReference type="NCBI Taxonomy" id="9490"/>
    <lineage>
        <taxon>Eukaryota</taxon>
        <taxon>Metazoa</taxon>
        <taxon>Chordata</taxon>
        <taxon>Craniata</taxon>
        <taxon>Vertebrata</taxon>
        <taxon>Euteleostomi</taxon>
        <taxon>Mammalia</taxon>
        <taxon>Eutheria</taxon>
        <taxon>Euarchontoglires</taxon>
        <taxon>Primates</taxon>
        <taxon>Haplorrhini</taxon>
        <taxon>Platyrrhini</taxon>
        <taxon>Cebidae</taxon>
        <taxon>Callitrichinae</taxon>
        <taxon>Saguinus</taxon>
    </lineage>
</organism>
<keyword evidence="3" id="KW-1185">Reference proteome</keyword>
<dbReference type="EMBL" id="JASSZA010000016">
    <property type="protein sequence ID" value="KAK2091083.1"/>
    <property type="molecule type" value="Genomic_DNA"/>
</dbReference>
<evidence type="ECO:0000256" key="1">
    <source>
        <dbReference type="SAM" id="MobiDB-lite"/>
    </source>
</evidence>
<protein>
    <submittedName>
        <fullName evidence="2">Uncharacterized protein</fullName>
    </submittedName>
</protein>
<feature type="region of interest" description="Disordered" evidence="1">
    <location>
        <begin position="1"/>
        <end position="72"/>
    </location>
</feature>
<reference evidence="2 3" key="1">
    <citation type="submission" date="2023-05" db="EMBL/GenBank/DDBJ databases">
        <title>B98-5 Cell Line De Novo Hybrid Assembly: An Optical Mapping Approach.</title>
        <authorList>
            <person name="Kananen K."/>
            <person name="Auerbach J.A."/>
            <person name="Kautto E."/>
            <person name="Blachly J.S."/>
        </authorList>
    </citation>
    <scope>NUCLEOTIDE SEQUENCE [LARGE SCALE GENOMIC DNA]</scope>
    <source>
        <strain evidence="2">B95-8</strain>
        <tissue evidence="2">Cell line</tissue>
    </source>
</reference>
<evidence type="ECO:0000313" key="3">
    <source>
        <dbReference type="Proteomes" id="UP001266305"/>
    </source>
</evidence>
<feature type="region of interest" description="Disordered" evidence="1">
    <location>
        <begin position="86"/>
        <end position="105"/>
    </location>
</feature>
<feature type="compositionally biased region" description="Polar residues" evidence="1">
    <location>
        <begin position="50"/>
        <end position="69"/>
    </location>
</feature>
<feature type="non-terminal residue" evidence="2">
    <location>
        <position position="1"/>
    </location>
</feature>
<accession>A0ABQ9U1Z4</accession>
<gene>
    <name evidence="2" type="ORF">P7K49_030367</name>
</gene>
<sequence length="105" mass="10904">PNGPLDSDLQGASGEPCGSSSPGGPTTPKLGIRDFPIPRANALGRPDAGPTQSQGPALLIGQQSWQKTQAPCGRCPSWAWPWRMCHLDNPTSGTPHHPSSDPSAT</sequence>
<dbReference type="Proteomes" id="UP001266305">
    <property type="component" value="Unassembled WGS sequence"/>
</dbReference>
<name>A0ABQ9U1Z4_SAGOE</name>
<proteinExistence type="predicted"/>
<comment type="caution">
    <text evidence="2">The sequence shown here is derived from an EMBL/GenBank/DDBJ whole genome shotgun (WGS) entry which is preliminary data.</text>
</comment>
<evidence type="ECO:0000313" key="2">
    <source>
        <dbReference type="EMBL" id="KAK2091083.1"/>
    </source>
</evidence>